<name>A3XHN4_LEEBM</name>
<organism evidence="2 3">
    <name type="scientific">Leeuwenhoekiella blandensis (strain CECT 7118 / CCUG 51940 / KCTC 22103 / MED217)</name>
    <name type="common">Flavobacterium sp. (strain MED217)</name>
    <dbReference type="NCBI Taxonomy" id="398720"/>
    <lineage>
        <taxon>Bacteria</taxon>
        <taxon>Pseudomonadati</taxon>
        <taxon>Bacteroidota</taxon>
        <taxon>Flavobacteriia</taxon>
        <taxon>Flavobacteriales</taxon>
        <taxon>Flavobacteriaceae</taxon>
        <taxon>Leeuwenhoekiella</taxon>
    </lineage>
</organism>
<dbReference type="Gene3D" id="3.30.70.1430">
    <property type="entry name" value="Multidrug efflux transporter AcrB pore domain"/>
    <property type="match status" value="2"/>
</dbReference>
<dbReference type="SUPFAM" id="SSF82714">
    <property type="entry name" value="Multidrug efflux transporter AcrB TolC docking domain, DN and DC subdomains"/>
    <property type="match status" value="2"/>
</dbReference>
<dbReference type="HOGENOM" id="CLU_002755_1_2_10"/>
<feature type="transmembrane region" description="Helical" evidence="1">
    <location>
        <begin position="513"/>
        <end position="534"/>
    </location>
</feature>
<dbReference type="PANTHER" id="PTHR32063:SF0">
    <property type="entry name" value="SWARMING MOTILITY PROTEIN SWRC"/>
    <property type="match status" value="1"/>
</dbReference>
<dbReference type="Gene3D" id="3.30.70.1320">
    <property type="entry name" value="Multidrug efflux transporter AcrB pore domain like"/>
    <property type="match status" value="1"/>
</dbReference>
<dbReference type="AlphaFoldDB" id="A3XHN4"/>
<comment type="caution">
    <text evidence="2">The sequence shown here is derived from an EMBL/GenBank/DDBJ whole genome shotgun (WGS) entry which is preliminary data.</text>
</comment>
<proteinExistence type="predicted"/>
<feature type="transmembrane region" description="Helical" evidence="1">
    <location>
        <begin position="592"/>
        <end position="613"/>
    </location>
</feature>
<dbReference type="GO" id="GO:0005886">
    <property type="term" value="C:plasma membrane"/>
    <property type="evidence" value="ECO:0007669"/>
    <property type="project" value="TreeGrafter"/>
</dbReference>
<dbReference type="Gene3D" id="3.30.2090.10">
    <property type="entry name" value="Multidrug efflux transporter AcrB TolC docking domain, DN and DC subdomains"/>
    <property type="match status" value="2"/>
</dbReference>
<gene>
    <name evidence="2" type="ORF">MED217_16740</name>
</gene>
<dbReference type="GO" id="GO:0042910">
    <property type="term" value="F:xenobiotic transmembrane transporter activity"/>
    <property type="evidence" value="ECO:0007669"/>
    <property type="project" value="TreeGrafter"/>
</dbReference>
<protein>
    <submittedName>
        <fullName evidence="2">Multidrug resistance protein D</fullName>
    </submittedName>
</protein>
<keyword evidence="3" id="KW-1185">Reference proteome</keyword>
<dbReference type="OrthoDB" id="9798415at2"/>
<dbReference type="InterPro" id="IPR027463">
    <property type="entry name" value="AcrB_DN_DC_subdom"/>
</dbReference>
<dbReference type="SUPFAM" id="SSF82693">
    <property type="entry name" value="Multidrug efflux transporter AcrB pore domain, PN1, PN2, PC1 and PC2 subdomains"/>
    <property type="match status" value="2"/>
</dbReference>
<feature type="transmembrane region" description="Helical" evidence="1">
    <location>
        <begin position="1111"/>
        <end position="1136"/>
    </location>
</feature>
<dbReference type="Gene3D" id="3.30.70.1440">
    <property type="entry name" value="Multidrug efflux transporter AcrB pore domain"/>
    <property type="match status" value="1"/>
</dbReference>
<keyword evidence="1" id="KW-0472">Membrane</keyword>
<dbReference type="Gene3D" id="1.20.1640.10">
    <property type="entry name" value="Multidrug efflux transporter AcrB transmembrane domain"/>
    <property type="match status" value="2"/>
</dbReference>
<dbReference type="EMBL" id="AANC01000001">
    <property type="protein sequence ID" value="EAQ51209.1"/>
    <property type="molecule type" value="Genomic_DNA"/>
</dbReference>
<dbReference type="Proteomes" id="UP000001601">
    <property type="component" value="Unassembled WGS sequence"/>
</dbReference>
<feature type="transmembrane region" description="Helical" evidence="1">
    <location>
        <begin position="399"/>
        <end position="422"/>
    </location>
</feature>
<dbReference type="PRINTS" id="PR00702">
    <property type="entry name" value="ACRIFLAVINRP"/>
</dbReference>
<dbReference type="STRING" id="398720.MED217_16740"/>
<feature type="transmembrane region" description="Helical" evidence="1">
    <location>
        <begin position="372"/>
        <end position="393"/>
    </location>
</feature>
<feature type="transmembrane region" description="Helical" evidence="1">
    <location>
        <begin position="470"/>
        <end position="492"/>
    </location>
</feature>
<keyword evidence="1" id="KW-1133">Transmembrane helix</keyword>
<keyword evidence="1" id="KW-0812">Transmembrane</keyword>
<sequence length="1169" mass="129852">MAKNTYKEFSISSWAIDNKMTVYVITAIILLSGLFAYYSMPREAFPEIIETKIYVSSVNPGNAAEDVEKFITEPLEEEFNDIAGIKEITSTTLQDYSIIIVEFEEDIDVNVAKTKVKDKVDLVKAETTWPTLDNGAKVEPNIFDLNISEEQPILNINLTGDFQVQQLKDYAEHLQDKIELLPQIKEATIRGAEEQEVEVAVDIYKMTASKVSFDNIINAIRSENNTISAGNVITDGLRKNIRVLGEIQDPKELNNIVVKRDGGNIFLKDIATVRFKEKDPTTFAREYGQPVVMLDVKKRAGKNMIEAVESIKKIVAEEEANYYPESLHISLTNDQSIKTANQVDDLVNNIIFGVILVVVVLMFFLGFRNALFVGFAIPLSMFMSLTILSSLGFTLNTMVLFGLVMGLGMLVDNGIVVVENVYSLMDQGMPRIKAAKQGLGEIAWPIIASTATTLAAFFPLGLWPGTIGKFMIYFPITLSVVLSSSLFVALIINSMLTSRFMKTEEEDMSKKSLIRNSLILSIIGVIMLIVGFVIDSGGFRGIGNLLLLLAIMLWAYKYFLAGAVRYFQFESLRKLENTYERFLKYALRGKKAYAFFFGTVIMLFLSFVLVGIAQPNVLFFPENQPNQIITYIEYPEGTAIEKTNQLTKQIEQRIFDAIKKYEDADGYNFMVESAISQVGQGAGNPQTDGGQSNEMPHKGKVTLSMRDFKLRRGVKSSTVLSEVREAVKGFPGASVIVEKDAAGPPVGYPINIEISGEDYEEMLLAAENMRTYIEGLGIGGIEELKLDVNKSKAELGVTVSREKAGQLGISTVAVGQTLRRSVYGEEASTYKEGDDDYEINVRFNEDYRYDENALFNQPVTFRNNQGQIIQVPISALVDKKSSSAFSAIKRKDLKRVITLYSNVLTEQGFNATEIVGQLKNELAGYDLPSGISYSFTGEQEEQADNMSFLLMALGIAMGSILLILVAQFNSLSKPVIILMAVVLSLVGVFLGLIIFQMDFVILMTMMGIISLAGIVVNNAIVLIDYTQILIDRKKEELGVEDDDYLTKEEYFKLTVAGGKSRLRPVLLTAITTVLGLIPLAVGLNIDFFGLFTDYDPAIYIGGDNVIFWGPLAWTVIFGLVFATFLTLVIVPVMFYLTNRAKVKFADKRKAREEQKKQAKLAAASETSES</sequence>
<feature type="transmembrane region" description="Helical" evidence="1">
    <location>
        <begin position="346"/>
        <end position="365"/>
    </location>
</feature>
<dbReference type="SUPFAM" id="SSF82866">
    <property type="entry name" value="Multidrug efflux transporter AcrB transmembrane domain"/>
    <property type="match status" value="2"/>
</dbReference>
<dbReference type="InterPro" id="IPR001036">
    <property type="entry name" value="Acrflvin-R"/>
</dbReference>
<feature type="transmembrane region" description="Helical" evidence="1">
    <location>
        <begin position="442"/>
        <end position="464"/>
    </location>
</feature>
<dbReference type="PANTHER" id="PTHR32063">
    <property type="match status" value="1"/>
</dbReference>
<feature type="transmembrane region" description="Helical" evidence="1">
    <location>
        <begin position="546"/>
        <end position="567"/>
    </location>
</feature>
<feature type="transmembrane region" description="Helical" evidence="1">
    <location>
        <begin position="975"/>
        <end position="995"/>
    </location>
</feature>
<dbReference type="eggNOG" id="COG0841">
    <property type="taxonomic scope" value="Bacteria"/>
</dbReference>
<evidence type="ECO:0000256" key="1">
    <source>
        <dbReference type="SAM" id="Phobius"/>
    </source>
</evidence>
<evidence type="ECO:0000313" key="3">
    <source>
        <dbReference type="Proteomes" id="UP000001601"/>
    </source>
</evidence>
<feature type="transmembrane region" description="Helical" evidence="1">
    <location>
        <begin position="1065"/>
        <end position="1091"/>
    </location>
</feature>
<feature type="transmembrane region" description="Helical" evidence="1">
    <location>
        <begin position="1001"/>
        <end position="1023"/>
    </location>
</feature>
<reference evidence="2 3" key="1">
    <citation type="journal article" date="2007" name="Nature">
        <title>Light stimulates growth of proteorhodopsin-containing marine Flavobacteria.</title>
        <authorList>
            <person name="Gomez-Consarnau L."/>
            <person name="Gonzalez J.M."/>
            <person name="Coll-Llado M."/>
            <person name="Gourdon P."/>
            <person name="Pascher T."/>
            <person name="Neutze R."/>
            <person name="Pedros-Alio C."/>
            <person name="Pinhassi J."/>
        </authorList>
    </citation>
    <scope>NUCLEOTIDE SEQUENCE [LARGE SCALE GENOMIC DNA]</scope>
    <source>
        <strain evidence="2 3">MED217</strain>
    </source>
</reference>
<feature type="transmembrane region" description="Helical" evidence="1">
    <location>
        <begin position="948"/>
        <end position="968"/>
    </location>
</feature>
<accession>A3XHN4</accession>
<dbReference type="Pfam" id="PF00873">
    <property type="entry name" value="ACR_tran"/>
    <property type="match status" value="1"/>
</dbReference>
<feature type="transmembrane region" description="Helical" evidence="1">
    <location>
        <begin position="21"/>
        <end position="40"/>
    </location>
</feature>
<dbReference type="RefSeq" id="WP_009781688.1">
    <property type="nucleotide sequence ID" value="NZ_CH672395.1"/>
</dbReference>
<evidence type="ECO:0000313" key="2">
    <source>
        <dbReference type="EMBL" id="EAQ51209.1"/>
    </source>
</evidence>